<dbReference type="Gene3D" id="3.60.10.10">
    <property type="entry name" value="Endonuclease/exonuclease/phosphatase"/>
    <property type="match status" value="1"/>
</dbReference>
<evidence type="ECO:0000313" key="1">
    <source>
        <dbReference type="EMBL" id="CAF3798309.1"/>
    </source>
</evidence>
<sequence>MTTFHLATINVHHFRHSVTYNINIEELVGIHKPYDLAFVVAQEINSFDNWSKFCNLLGLENIVFGASESDSFGNGIASRYSFKSFSNQPTIQNNIDILMGDMNSLTRDDYSNDYYQINILELREKSEWPKPYFDLTNLVLDQWSYIDAFRQINPDLNDEKVATCQFTIRIDYIYVRPRVNDS</sequence>
<comment type="caution">
    <text evidence="1">The sequence shown here is derived from an EMBL/GenBank/DDBJ whole genome shotgun (WGS) entry which is preliminary data.</text>
</comment>
<name>A0A819B9W6_9BILA</name>
<evidence type="ECO:0008006" key="3">
    <source>
        <dbReference type="Google" id="ProtNLM"/>
    </source>
</evidence>
<dbReference type="Proteomes" id="UP000663865">
    <property type="component" value="Unassembled WGS sequence"/>
</dbReference>
<accession>A0A819B9W6</accession>
<evidence type="ECO:0000313" key="2">
    <source>
        <dbReference type="Proteomes" id="UP000663865"/>
    </source>
</evidence>
<proteinExistence type="predicted"/>
<organism evidence="1 2">
    <name type="scientific">Rotaria socialis</name>
    <dbReference type="NCBI Taxonomy" id="392032"/>
    <lineage>
        <taxon>Eukaryota</taxon>
        <taxon>Metazoa</taxon>
        <taxon>Spiralia</taxon>
        <taxon>Gnathifera</taxon>
        <taxon>Rotifera</taxon>
        <taxon>Eurotatoria</taxon>
        <taxon>Bdelloidea</taxon>
        <taxon>Philodinida</taxon>
        <taxon>Philodinidae</taxon>
        <taxon>Rotaria</taxon>
    </lineage>
</organism>
<dbReference type="SUPFAM" id="SSF56219">
    <property type="entry name" value="DNase I-like"/>
    <property type="match status" value="1"/>
</dbReference>
<dbReference type="AlphaFoldDB" id="A0A819B9W6"/>
<gene>
    <name evidence="1" type="ORF">KIK155_LOCUS32281</name>
</gene>
<dbReference type="EMBL" id="CAJNYV010006062">
    <property type="protein sequence ID" value="CAF3798309.1"/>
    <property type="molecule type" value="Genomic_DNA"/>
</dbReference>
<reference evidence="1" key="1">
    <citation type="submission" date="2021-02" db="EMBL/GenBank/DDBJ databases">
        <authorList>
            <person name="Nowell W R."/>
        </authorList>
    </citation>
    <scope>NUCLEOTIDE SEQUENCE</scope>
</reference>
<dbReference type="InterPro" id="IPR036691">
    <property type="entry name" value="Endo/exonu/phosph_ase_sf"/>
</dbReference>
<protein>
    <recommendedName>
        <fullName evidence="3">Endonuclease/exonuclease/phosphatase domain-containing protein</fullName>
    </recommendedName>
</protein>